<dbReference type="InterPro" id="IPR056850">
    <property type="entry name" value="ARM_UBP34_24_USP9X_Y"/>
</dbReference>
<dbReference type="CDD" id="cd02659">
    <property type="entry name" value="peptidase_C19C"/>
    <property type="match status" value="1"/>
</dbReference>
<evidence type="ECO:0008006" key="7">
    <source>
        <dbReference type="Google" id="ProtNLM"/>
    </source>
</evidence>
<dbReference type="PROSITE" id="PS50053">
    <property type="entry name" value="UBIQUITIN_2"/>
    <property type="match status" value="1"/>
</dbReference>
<dbReference type="PANTHER" id="PTHR24006">
    <property type="entry name" value="UBIQUITIN CARBOXYL-TERMINAL HYDROLASE"/>
    <property type="match status" value="1"/>
</dbReference>
<reference evidence="6" key="1">
    <citation type="submission" date="2021-01" db="EMBL/GenBank/DDBJ databases">
        <authorList>
            <person name="Corre E."/>
            <person name="Pelletier E."/>
            <person name="Niang G."/>
            <person name="Scheremetjew M."/>
            <person name="Finn R."/>
            <person name="Kale V."/>
            <person name="Holt S."/>
            <person name="Cochrane G."/>
            <person name="Meng A."/>
            <person name="Brown T."/>
            <person name="Cohen L."/>
        </authorList>
    </citation>
    <scope>NUCLEOTIDE SEQUENCE</scope>
    <source>
        <strain evidence="6">CCMP 2712</strain>
    </source>
</reference>
<keyword evidence="2" id="KW-0833">Ubl conjugation pathway</keyword>
<dbReference type="PROSITE" id="PS50235">
    <property type="entry name" value="USP_3"/>
    <property type="match status" value="1"/>
</dbReference>
<keyword evidence="3" id="KW-0378">Hydrolase</keyword>
<evidence type="ECO:0000313" key="6">
    <source>
        <dbReference type="EMBL" id="CAE2313401.1"/>
    </source>
</evidence>
<dbReference type="FunFam" id="3.90.70.10:FF:000022">
    <property type="entry name" value="Ubiquitin carboxyl-terminal hydrolase 24"/>
    <property type="match status" value="1"/>
</dbReference>
<accession>A0A7S4L2W7</accession>
<sequence length="3017" mass="347704">MSILSLADLQAVESAIRSADDPSNALAAVEDYMEFLNPEDLVSDNVVGMQFASSTFPKIVMCILKRGDLDEEMEDRAFRFLRHTLIFIARTLTCGIEPLHIILDEIFMERNQPFYVNSSGDVHEEISGYGAPTGVEAFEDEAKMREAIYAEIGQTRNRRGRAHNVEGRFIHNINAFGRNGGFRKLKQALLQHDVCTRIGRIRTLLSPLFSIKEFLTKDFLDWFMKIFSKLKEIILNFPDEDVKAETQFLNDIVLILCTLYKITSNGDSSEVVDRFRLDLALKGLKSPYLERRLVGLGEINEFVEYLSARSCSRPDDMSVDDLPSVWITADFMCDWLTSNRILEEIFIRNVHTEILKRCSKILLFLAQCNRIGKQEVQLMWDASVGQHESISKMIHELLGKVIRLLHTPDALQKLLHLIGQQPVSSFTIHHVQLINSLAQCFLMLSNRGEIDDSIKFAGINVMWEVLQDEFRLSQLEIQNLCLQCFAKLLDQHECRSIRSEYFKRCIINLKEHKSVAQSLVVMNNLFQSLASKRKKPDVDWSTFGCVKDEKEILDLVLDDLQYFRNNVLQFDEGLPSTPRTPRGNGFNRSCDSQSSTPRINQILHRQEQLQRRLNFISTVLEMQGSLLTTDHLNKLWESLLRVGIDERQREISFGWFERLLTSQWTAKAILPNLHFLFQLICTMDPADMTEVSFSLFRQAMTLLNRSEGILEGEFGREPKLVVSSDSIMGISNLWDVAIGVADESVALRAISFLNGLYQHVSPQIDNFEKIVLAKRQEHISTCMKHMRGAAKKCEKRAIDKNQIYFKRISRCLLILKHYLKSFELTTGALHPDLFLRKHGRTIRSEWVNLRIRPLAQATDECLCLQFDRNLTIAILREMVAKQVGEDSRTLRLFAHGKELKEDGRSISDVRIGDGDTVHWVKRADCRDPKMDASLPSMIEFYDMMNDIRTPHDILAQDFFDELFEFLKLPEVIAGQVWELLMLLPTNENFLLSIRDLGPCLKKLLSPDGLYSQLYALQIVEILLDDDECGSKQGWRTKFLSAGGLKELLEMLLSQKLCTINSSQSHACLAKLLKVLHMIMIESEETMTASNVQEHLKDETKLEKFIHELLNLVPSSTVSPDTQSSCKSVCVVKGLETVAIIAMKLLVSIFIRIPLCVRYLYTYKNFGVWMKDTLLATSCDNVRQSIVAEIMRGCSINSEAWSKDPMNLEEPSDNQSCIHPHFFFMKNLLEIIHTVKEYPTTCSDYFELLNGLLPRSEDWVTALNPFFDIAVKEIVNCIRTSEIKETRYSKEEDIVLQGYMITLKSIIKLTPHLKNTVFKSPASNDFIKYLIFDCLFDLPAVEDRKLVSPPKCKTPRTRETAFDLLSAMVEDCQNNQNDVLNCLLKLHDRREFRSLYLYRPWQLDKAPCGYVGLRNLGATCYMNSLIQQLFYVPEFRRNLLQVDTNTGQFNGLMYQLQCLFSFLQESDKQFYDTWEFCQVFTDYDGQPLNITQQMDVDEYLNMLFEKMEESLKKTPQKNLLRDCFGGKIVHQIICKENVKVGDIEYGGDNPYKSEREESFYTLQLEVKHKRSILESLNLYVEGEALEGDNKYLCEAANRKVDAVKRICIKELPNTLILHLKRFEFDLDFMKKVKVNDCCEFPLTLEMDPYTIQGIERREKVAADALKNGNDPIKAIEEMEGDDESLYDLVGVLVHTGTADSGHYYSYIKERKPVSLDGDNDSAKWYLFNDTNVELFDEKDIGPACYGGSECIQQLDPMDSSRSHTKLVSRTYSAYMLFYEKRSMTTDDQRKKCMTKHGVSVPIPLEILQNVWEENIRFYRDKQIFDIDYLSFAKKLCRFANKGEADRSSVSLALRILLDCVIHCWDLSQIDDWVSLIKQKLSFSEEGWRRGKKMLLSFVENVELNGQVFFQHWFMKSILNHRSQESRQCIVSLLLHGLKVLAKFEKQQRRSAIPYCESSDSDSSDCEICEDSSFPPLFTDKPYVRKYRGKNISGTRAPFPRPSSTLGQFIDKVLDLLPEIPYYWRNISEYFMLLAEFSKIGKEEKTFLLSRRVVSRCIDVFLHEDSPFAHAHKNRNAIGDQFSMPDYSYMMELVCHLVQSVEIEREHTDETKSPIPPTQLPVCGELDPACLALVKHKSFLLKVLTEGVNPRRSIQLFEHLSWNHPEMSIMILQCLCDVIEDAHEDDYDSFFNMLNRVLHLDDTLEGLRAERFGPMFVRTIINNFQYPEACARCLNFVQDQICKSQPIRFSVLRTILPKKQQTNRWFELCLFRCEFEVVKNAIESMAKALLFPDAKSGCDENSNKKFVNEDEISKYFFEFLIGIEGGVFDTALEDIKNMGTANLTAFFRILTFAVRYLKSPWYQTKFAERMLKFQRWFEFLNDLELENDVNRGELIRLLYAYAEEYPEAIEHFADESARVRDVLMNNFIVIKTQKQHISYNRIFLPNFYSLILLCCMNSDSYTLFMIEHRNFMWAIENFICNSNRYPEVTAILWQLVKTALECKIGTDIVQAFRNQMIDVLLSSKQISSYPDNALVLTKLVIDDILEGQSGLQRILDSHLLETIFMAFANSCSTVFNPHPVSPNSAAKKHQGLEIKTAEENAFAAMQILRRIFSAISCRGVTEQVIQGTFNRCKTRVSVVQALCRFLQSPHLMKDERLMCLAVLKYMATYDVLCGKTCLTELLKSYEETRMLTLDECKSQCAGQVGNASSGSVSTETAPGIENDAKKNCDHWPSCRGSFEHRDDEVETEYWSLCQLLCNNDLQLADAYNDQRFMVHTLRFLLFACLDALINPKTASQRNFVESTFDLFIKVKGVELPQNGKTSRKATTESTERAVNFFTNLGNGDLFLDSLRGNMLVVVLIMRILVCHKEWLEDLKAMEAIRMLLMEYSLDIKDEDVTVILHETLLDVRRVMNMGTRRPGLRSESESIVLDQDSKVKAILQEVRPLIIIGDVPCFKAKLLEEMSEDYVQPLQQALERIRLRGFLAREYCARMDDILQRIVQARRMELNGQTGNSKAVDIS</sequence>
<dbReference type="Pfam" id="PF25010">
    <property type="entry name" value="ARM_UBP24_USP9X-Y"/>
    <property type="match status" value="1"/>
</dbReference>
<dbReference type="PANTHER" id="PTHR24006:SF910">
    <property type="entry name" value="UBIQUITINYL HYDROLASE 1"/>
    <property type="match status" value="1"/>
</dbReference>
<dbReference type="Pfam" id="PF00240">
    <property type="entry name" value="ubiquitin"/>
    <property type="match status" value="1"/>
</dbReference>
<evidence type="ECO:0000256" key="2">
    <source>
        <dbReference type="ARBA" id="ARBA00022786"/>
    </source>
</evidence>
<dbReference type="EMBL" id="HBKN01029348">
    <property type="protein sequence ID" value="CAE2313401.1"/>
    <property type="molecule type" value="Transcribed_RNA"/>
</dbReference>
<dbReference type="GO" id="GO:0016579">
    <property type="term" value="P:protein deubiquitination"/>
    <property type="evidence" value="ECO:0007669"/>
    <property type="project" value="InterPro"/>
</dbReference>
<dbReference type="GO" id="GO:0005634">
    <property type="term" value="C:nucleus"/>
    <property type="evidence" value="ECO:0007669"/>
    <property type="project" value="TreeGrafter"/>
</dbReference>
<keyword evidence="1" id="KW-0645">Protease</keyword>
<evidence type="ECO:0000256" key="3">
    <source>
        <dbReference type="ARBA" id="ARBA00022801"/>
    </source>
</evidence>
<evidence type="ECO:0000256" key="1">
    <source>
        <dbReference type="ARBA" id="ARBA00022670"/>
    </source>
</evidence>
<dbReference type="InterPro" id="IPR038765">
    <property type="entry name" value="Papain-like_cys_pep_sf"/>
</dbReference>
<dbReference type="GO" id="GO:0005829">
    <property type="term" value="C:cytosol"/>
    <property type="evidence" value="ECO:0007669"/>
    <property type="project" value="TreeGrafter"/>
</dbReference>
<dbReference type="InterPro" id="IPR018200">
    <property type="entry name" value="USP_CS"/>
</dbReference>
<dbReference type="SUPFAM" id="SSF54001">
    <property type="entry name" value="Cysteine proteinases"/>
    <property type="match status" value="1"/>
</dbReference>
<organism evidence="6">
    <name type="scientific">Guillardia theta</name>
    <name type="common">Cryptophyte</name>
    <name type="synonym">Cryptomonas phi</name>
    <dbReference type="NCBI Taxonomy" id="55529"/>
    <lineage>
        <taxon>Eukaryota</taxon>
        <taxon>Cryptophyceae</taxon>
        <taxon>Pyrenomonadales</taxon>
        <taxon>Geminigeraceae</taxon>
        <taxon>Guillardia</taxon>
    </lineage>
</organism>
<dbReference type="InterPro" id="IPR028889">
    <property type="entry name" value="USP"/>
</dbReference>
<proteinExistence type="predicted"/>
<feature type="domain" description="USP" evidence="5">
    <location>
        <begin position="1410"/>
        <end position="1780"/>
    </location>
</feature>
<dbReference type="Pfam" id="PF00443">
    <property type="entry name" value="UCH"/>
    <property type="match status" value="1"/>
</dbReference>
<gene>
    <name evidence="6" type="ORF">GTHE00462_LOCUS22723</name>
</gene>
<dbReference type="CDD" id="cd17039">
    <property type="entry name" value="Ubl_ubiquitin_like"/>
    <property type="match status" value="1"/>
</dbReference>
<dbReference type="GO" id="GO:0004843">
    <property type="term" value="F:cysteine-type deubiquitinase activity"/>
    <property type="evidence" value="ECO:0007669"/>
    <property type="project" value="InterPro"/>
</dbReference>
<dbReference type="InterPro" id="IPR050164">
    <property type="entry name" value="Peptidase_C19"/>
</dbReference>
<dbReference type="Gene3D" id="3.10.20.90">
    <property type="entry name" value="Phosphatidylinositol 3-kinase Catalytic Subunit, Chain A, domain 1"/>
    <property type="match status" value="1"/>
</dbReference>
<dbReference type="Gene3D" id="3.90.70.10">
    <property type="entry name" value="Cysteine proteinases"/>
    <property type="match status" value="1"/>
</dbReference>
<protein>
    <recommendedName>
        <fullName evidence="7">Ubiquitinyl hydrolase 1</fullName>
    </recommendedName>
</protein>
<dbReference type="InterPro" id="IPR029071">
    <property type="entry name" value="Ubiquitin-like_domsf"/>
</dbReference>
<dbReference type="InterPro" id="IPR001394">
    <property type="entry name" value="Peptidase_C19_UCH"/>
</dbReference>
<name>A0A7S4L2W7_GUITH</name>
<dbReference type="GO" id="GO:0006508">
    <property type="term" value="P:proteolysis"/>
    <property type="evidence" value="ECO:0007669"/>
    <property type="project" value="UniProtKB-KW"/>
</dbReference>
<feature type="domain" description="Ubiquitin-like" evidence="4">
    <location>
        <begin position="847"/>
        <end position="922"/>
    </location>
</feature>
<dbReference type="Pfam" id="PF12030">
    <property type="entry name" value="DUF3517"/>
    <property type="match status" value="1"/>
</dbReference>
<dbReference type="SUPFAM" id="SSF54236">
    <property type="entry name" value="Ubiquitin-like"/>
    <property type="match status" value="1"/>
</dbReference>
<dbReference type="PROSITE" id="PS00973">
    <property type="entry name" value="USP_2"/>
    <property type="match status" value="1"/>
</dbReference>
<evidence type="ECO:0000259" key="4">
    <source>
        <dbReference type="PROSITE" id="PS50053"/>
    </source>
</evidence>
<dbReference type="PROSITE" id="PS00972">
    <property type="entry name" value="USP_1"/>
    <property type="match status" value="1"/>
</dbReference>
<dbReference type="InterPro" id="IPR021905">
    <property type="entry name" value="DUF3517"/>
</dbReference>
<dbReference type="InterPro" id="IPR000626">
    <property type="entry name" value="Ubiquitin-like_dom"/>
</dbReference>
<evidence type="ECO:0000259" key="5">
    <source>
        <dbReference type="PROSITE" id="PS50235"/>
    </source>
</evidence>